<keyword evidence="2" id="KW-1185">Reference proteome</keyword>
<accession>A0A518G5B6</accession>
<evidence type="ECO:0008006" key="3">
    <source>
        <dbReference type="Google" id="ProtNLM"/>
    </source>
</evidence>
<reference evidence="1 2" key="1">
    <citation type="submission" date="2019-02" db="EMBL/GenBank/DDBJ databases">
        <title>Deep-cultivation of Planctomycetes and their phenomic and genomic characterization uncovers novel biology.</title>
        <authorList>
            <person name="Wiegand S."/>
            <person name="Jogler M."/>
            <person name="Boedeker C."/>
            <person name="Pinto D."/>
            <person name="Vollmers J."/>
            <person name="Rivas-Marin E."/>
            <person name="Kohn T."/>
            <person name="Peeters S.H."/>
            <person name="Heuer A."/>
            <person name="Rast P."/>
            <person name="Oberbeckmann S."/>
            <person name="Bunk B."/>
            <person name="Jeske O."/>
            <person name="Meyerdierks A."/>
            <person name="Storesund J.E."/>
            <person name="Kallscheuer N."/>
            <person name="Luecker S."/>
            <person name="Lage O.M."/>
            <person name="Pohl T."/>
            <person name="Merkel B.J."/>
            <person name="Hornburger P."/>
            <person name="Mueller R.-W."/>
            <person name="Bruemmer F."/>
            <person name="Labrenz M."/>
            <person name="Spormann A.M."/>
            <person name="Op den Camp H."/>
            <person name="Overmann J."/>
            <person name="Amann R."/>
            <person name="Jetten M.S.M."/>
            <person name="Mascher T."/>
            <person name="Medema M.H."/>
            <person name="Devos D.P."/>
            <person name="Kaster A.-K."/>
            <person name="Ovreas L."/>
            <person name="Rohde M."/>
            <person name="Galperin M.Y."/>
            <person name="Jogler C."/>
        </authorList>
    </citation>
    <scope>NUCLEOTIDE SEQUENCE [LARGE SCALE GENOMIC DNA]</scope>
    <source>
        <strain evidence="1 2">Q31a</strain>
    </source>
</reference>
<dbReference type="EMBL" id="CP036298">
    <property type="protein sequence ID" value="QDV23783.1"/>
    <property type="molecule type" value="Genomic_DNA"/>
</dbReference>
<organism evidence="1 2">
    <name type="scientific">Aureliella helgolandensis</name>
    <dbReference type="NCBI Taxonomy" id="2527968"/>
    <lineage>
        <taxon>Bacteria</taxon>
        <taxon>Pseudomonadati</taxon>
        <taxon>Planctomycetota</taxon>
        <taxon>Planctomycetia</taxon>
        <taxon>Pirellulales</taxon>
        <taxon>Pirellulaceae</taxon>
        <taxon>Aureliella</taxon>
    </lineage>
</organism>
<dbReference type="KEGG" id="ahel:Q31a_20880"/>
<proteinExistence type="predicted"/>
<dbReference type="Proteomes" id="UP000318017">
    <property type="component" value="Chromosome"/>
</dbReference>
<evidence type="ECO:0000313" key="2">
    <source>
        <dbReference type="Proteomes" id="UP000318017"/>
    </source>
</evidence>
<protein>
    <recommendedName>
        <fullName evidence="3">RNA polymerase sigma-70 region 2 domain-containing protein</fullName>
    </recommendedName>
</protein>
<evidence type="ECO:0000313" key="1">
    <source>
        <dbReference type="EMBL" id="QDV23783.1"/>
    </source>
</evidence>
<dbReference type="AlphaFoldDB" id="A0A518G5B6"/>
<gene>
    <name evidence="1" type="ORF">Q31a_20880</name>
</gene>
<dbReference type="RefSeq" id="WP_197356567.1">
    <property type="nucleotide sequence ID" value="NZ_CP036298.1"/>
</dbReference>
<sequence length="56" mass="6292">MLDLEDIESVWAQYSEKLVLILRSYGGPIDDAVQEAFIALSGLDELPECPLLGWLR</sequence>
<name>A0A518G5B6_9BACT</name>